<evidence type="ECO:0000313" key="3">
    <source>
        <dbReference type="EMBL" id="PQA38076.1"/>
    </source>
</evidence>
<accession>A0A2P6ARR9</accession>
<dbReference type="AlphaFoldDB" id="A0A2P6ARR9"/>
<comment type="caution">
    <text evidence="3">The sequence shown here is derived from an EMBL/GenBank/DDBJ whole genome shotgun (WGS) entry which is preliminary data.</text>
</comment>
<evidence type="ECO:0000313" key="4">
    <source>
        <dbReference type="Proteomes" id="UP000243900"/>
    </source>
</evidence>
<organism evidence="3 4">
    <name type="scientific">Amnimonas aquatica</name>
    <dbReference type="NCBI Taxonomy" id="2094561"/>
    <lineage>
        <taxon>Bacteria</taxon>
        <taxon>Pseudomonadati</taxon>
        <taxon>Pseudomonadota</taxon>
        <taxon>Gammaproteobacteria</taxon>
        <taxon>Moraxellales</taxon>
        <taxon>Moraxellaceae</taxon>
        <taxon>Amnimonas</taxon>
    </lineage>
</organism>
<keyword evidence="4" id="KW-1185">Reference proteome</keyword>
<dbReference type="Proteomes" id="UP000243900">
    <property type="component" value="Unassembled WGS sequence"/>
</dbReference>
<sequence length="239" mass="26246">LDYRHEAATLAEFRAFHAGDPRVIIPEVLPALSGRHVLTLAHEPGDPLGSLDARYDAALRDRLGELLFRTMGAQLYQLRHIHCDPHPGNFAARPDGSLVIYDFGCSKRISAATAQAYAQLTRAAMAGNAGDLENWLIRLGARNTGHTAILPADFYQPWLKLAGDTIADSATDFASLPLAERVLKLSRKALPQWRAFQPVPEIVMVNRALGGHYWNLRQLGSRLAVKPLLTQVLEASGSR</sequence>
<protein>
    <submittedName>
        <fullName evidence="3">ABC transporter</fullName>
    </submittedName>
</protein>
<dbReference type="PANTHER" id="PTHR10566:SF113">
    <property type="entry name" value="PROTEIN ACTIVITY OF BC1 COMPLEX KINASE 7, CHLOROPLASTIC"/>
    <property type="match status" value="1"/>
</dbReference>
<reference evidence="4" key="1">
    <citation type="submission" date="2018-02" db="EMBL/GenBank/DDBJ databases">
        <title>Genome sequencing of Solimonas sp. HR-BB.</title>
        <authorList>
            <person name="Lee Y."/>
            <person name="Jeon C.O."/>
        </authorList>
    </citation>
    <scope>NUCLEOTIDE SEQUENCE [LARGE SCALE GENOMIC DNA]</scope>
    <source>
        <strain evidence="4">HR-E</strain>
    </source>
</reference>
<evidence type="ECO:0000256" key="1">
    <source>
        <dbReference type="ARBA" id="ARBA00009670"/>
    </source>
</evidence>
<gene>
    <name evidence="3" type="ORF">C5O18_07245</name>
</gene>
<dbReference type="RefSeq" id="WP_241146771.1">
    <property type="nucleotide sequence ID" value="NZ_PTQZ01000172.1"/>
</dbReference>
<dbReference type="InterPro" id="IPR050154">
    <property type="entry name" value="UbiB_kinase"/>
</dbReference>
<proteinExistence type="inferred from homology"/>
<dbReference type="InterPro" id="IPR004147">
    <property type="entry name" value="ABC1_dom"/>
</dbReference>
<evidence type="ECO:0000259" key="2">
    <source>
        <dbReference type="Pfam" id="PF03109"/>
    </source>
</evidence>
<dbReference type="InterPro" id="IPR011009">
    <property type="entry name" value="Kinase-like_dom_sf"/>
</dbReference>
<name>A0A2P6ARR9_9GAMM</name>
<feature type="non-terminal residue" evidence="3">
    <location>
        <position position="1"/>
    </location>
</feature>
<dbReference type="Pfam" id="PF03109">
    <property type="entry name" value="ABC1"/>
    <property type="match status" value="1"/>
</dbReference>
<feature type="domain" description="ABC1 atypical kinase-like" evidence="2">
    <location>
        <begin position="1"/>
        <end position="129"/>
    </location>
</feature>
<dbReference type="EMBL" id="PTQZ01000172">
    <property type="protein sequence ID" value="PQA38076.1"/>
    <property type="molecule type" value="Genomic_DNA"/>
</dbReference>
<dbReference type="PANTHER" id="PTHR10566">
    <property type="entry name" value="CHAPERONE-ACTIVITY OF BC1 COMPLEX CABC1 -RELATED"/>
    <property type="match status" value="1"/>
</dbReference>
<dbReference type="SUPFAM" id="SSF56112">
    <property type="entry name" value="Protein kinase-like (PK-like)"/>
    <property type="match status" value="1"/>
</dbReference>
<comment type="similarity">
    <text evidence="1">Belongs to the protein kinase superfamily. ADCK protein kinase family.</text>
</comment>